<dbReference type="RefSeq" id="WP_222137164.1">
    <property type="nucleotide sequence ID" value="NZ_JAILXK010000002.1"/>
</dbReference>
<dbReference type="CDD" id="cd01038">
    <property type="entry name" value="Endonuclease_DUF559"/>
    <property type="match status" value="1"/>
</dbReference>
<gene>
    <name evidence="3" type="ORF">K5P26_13480</name>
</gene>
<comment type="caution">
    <text evidence="3">The sequence shown here is derived from an EMBL/GenBank/DDBJ whole genome shotgun (WGS) entry which is preliminary data.</text>
</comment>
<dbReference type="Proteomes" id="UP001166571">
    <property type="component" value="Unassembled WGS sequence"/>
</dbReference>
<evidence type="ECO:0000259" key="2">
    <source>
        <dbReference type="Pfam" id="PF04480"/>
    </source>
</evidence>
<accession>A0ABS7MGK2</accession>
<protein>
    <submittedName>
        <fullName evidence="3">DUF559 domain-containing protein</fullName>
    </submittedName>
</protein>
<evidence type="ECO:0000313" key="3">
    <source>
        <dbReference type="EMBL" id="MBY4638152.1"/>
    </source>
</evidence>
<proteinExistence type="predicted"/>
<dbReference type="Gene3D" id="3.40.960.10">
    <property type="entry name" value="VSR Endonuclease"/>
    <property type="match status" value="1"/>
</dbReference>
<dbReference type="PANTHER" id="PTHR38590">
    <property type="entry name" value="BLL0828 PROTEIN"/>
    <property type="match status" value="1"/>
</dbReference>
<evidence type="ECO:0000256" key="1">
    <source>
        <dbReference type="SAM" id="MobiDB-lite"/>
    </source>
</evidence>
<organism evidence="3 4">
    <name type="scientific">Sphingopyxis jiangsuensis</name>
    <dbReference type="NCBI Taxonomy" id="2871171"/>
    <lineage>
        <taxon>Bacteria</taxon>
        <taxon>Pseudomonadati</taxon>
        <taxon>Pseudomonadota</taxon>
        <taxon>Alphaproteobacteria</taxon>
        <taxon>Sphingomonadales</taxon>
        <taxon>Sphingomonadaceae</taxon>
        <taxon>Sphingopyxis</taxon>
    </lineage>
</organism>
<feature type="domain" description="DUF559" evidence="2">
    <location>
        <begin position="13"/>
        <end position="115"/>
    </location>
</feature>
<dbReference type="SUPFAM" id="SSF52980">
    <property type="entry name" value="Restriction endonuclease-like"/>
    <property type="match status" value="1"/>
</dbReference>
<sequence length="146" mass="16582">MRPYRNQPSGTVARARTLRKDATDAEKRMWRALRETFPALKWRRQVPIGPYFADFFSFAAKLVIEVDGGQHAEAASYDARRTIFLRQQGLTVLRFWNDDVLKNTRGVMEQISLSLREREGATQSRKGDGDPSPSAANRRTPSPSQG</sequence>
<dbReference type="EMBL" id="JAILXK010000002">
    <property type="protein sequence ID" value="MBY4638152.1"/>
    <property type="molecule type" value="Genomic_DNA"/>
</dbReference>
<keyword evidence="4" id="KW-1185">Reference proteome</keyword>
<reference evidence="3" key="1">
    <citation type="submission" date="2021-08" db="EMBL/GenBank/DDBJ databases">
        <title>Sphingopyxis panaciterrulae sp. nov., isolated from the surface water of the Yellow Sea.</title>
        <authorList>
            <person name="Gao Z."/>
            <person name="Zhang D."/>
            <person name="Zhang A."/>
        </authorList>
    </citation>
    <scope>NUCLEOTIDE SEQUENCE</scope>
    <source>
        <strain evidence="3">XHP0097</strain>
    </source>
</reference>
<feature type="compositionally biased region" description="Polar residues" evidence="1">
    <location>
        <begin position="134"/>
        <end position="146"/>
    </location>
</feature>
<dbReference type="Pfam" id="PF04480">
    <property type="entry name" value="DUF559"/>
    <property type="match status" value="1"/>
</dbReference>
<dbReference type="InterPro" id="IPR047216">
    <property type="entry name" value="Endonuclease_DUF559_bact"/>
</dbReference>
<dbReference type="InterPro" id="IPR011335">
    <property type="entry name" value="Restrct_endonuc-II-like"/>
</dbReference>
<dbReference type="PANTHER" id="PTHR38590:SF1">
    <property type="entry name" value="BLL0828 PROTEIN"/>
    <property type="match status" value="1"/>
</dbReference>
<name>A0ABS7MGK2_9SPHN</name>
<feature type="compositionally biased region" description="Basic and acidic residues" evidence="1">
    <location>
        <begin position="116"/>
        <end position="129"/>
    </location>
</feature>
<evidence type="ECO:0000313" key="4">
    <source>
        <dbReference type="Proteomes" id="UP001166571"/>
    </source>
</evidence>
<feature type="region of interest" description="Disordered" evidence="1">
    <location>
        <begin position="116"/>
        <end position="146"/>
    </location>
</feature>
<dbReference type="InterPro" id="IPR007569">
    <property type="entry name" value="DUF559"/>
</dbReference>